<dbReference type="Pfam" id="PF01295">
    <property type="entry name" value="Adenylate_cycl"/>
    <property type="match status" value="1"/>
</dbReference>
<dbReference type="STRING" id="43775.SAMN04489760_11162"/>
<dbReference type="GO" id="GO:0004016">
    <property type="term" value="F:adenylate cyclase activity"/>
    <property type="evidence" value="ECO:0007669"/>
    <property type="project" value="InterPro"/>
</dbReference>
<proteinExistence type="predicted"/>
<dbReference type="Proteomes" id="UP000198744">
    <property type="component" value="Unassembled WGS sequence"/>
</dbReference>
<evidence type="ECO:0000259" key="1">
    <source>
        <dbReference type="Pfam" id="PF12633"/>
    </source>
</evidence>
<gene>
    <name evidence="2" type="ORF">SAMN04489760_11162</name>
</gene>
<dbReference type="OrthoDB" id="5436892at2"/>
<accession>A0A1H7XMR3</accession>
<dbReference type="PANTHER" id="PTHR38760:SF1">
    <property type="entry name" value="ADENYLATE CYCLASE"/>
    <property type="match status" value="1"/>
</dbReference>
<sequence>MALYKTLTNNKNIFLEYNRLRKKIFSQLAPKDSEAIMYLLPWMLSVNHESVPGYIASIKHNFRVFNIETDNEIRKRETLFKKLFKIQTSLPVLKMTSQDLIIEGIYTIGSVGTISQTPSSDCDMWICIHKAEYGDISYAQFLKKVQRIQNWMDANLKMPVHFFVSDIEDIRRCNFGDVDYESCGSTQKKVLKEEFYRTCILIAGKVPLWWVCHDPLSPLNYDEVVKECQSAPSVYYDLIDMGNLDFIDKEESFGAALWQLNKSLTHPLKSIIKMLLLKMFLESPEGDLLCHRFRRQVLKQDQKPYSFVDPSIFTLISVLDHLQNLDAETFKLILQCFYLRYEIKLFSRRVTLKEENTLELFKKYDLDRNTIYELNRFSDWSYSAQVQFGKTIFMFLVKIYKDISEIARNVTGDVAPQDLTILGRKLSSSLKKKSNKIQILLRPLDTHNLPSLTIRAQEGIWQIFPENDFSSIISEKSDLVYCLAHLVWNGLYFPGLIRMLPNTTSTTMPEVINLCKKIKDVFGIYDVSSIEFENFLQPERIKKMLIISNFADDPDVSALATLRILTLNNWGELYIHTFNRSAKIHSFLENISKNPYYVRKYYYIPQNSRHGEKILEETKRLIFQHAVS</sequence>
<dbReference type="EMBL" id="FOBS01000011">
    <property type="protein sequence ID" value="SEM35070.1"/>
    <property type="molecule type" value="Genomic_DNA"/>
</dbReference>
<name>A0A1H7XMR3_9BACT</name>
<dbReference type="GO" id="GO:0006171">
    <property type="term" value="P:cAMP biosynthetic process"/>
    <property type="evidence" value="ECO:0007669"/>
    <property type="project" value="InterPro"/>
</dbReference>
<protein>
    <submittedName>
        <fullName evidence="2">Adenylate cyclase, class 1</fullName>
    </submittedName>
</protein>
<dbReference type="RefSeq" id="WP_093883404.1">
    <property type="nucleotide sequence ID" value="NZ_FOBS01000011.1"/>
</dbReference>
<dbReference type="Pfam" id="PF12633">
    <property type="entry name" value="Adenyl_cycl_N"/>
    <property type="match status" value="1"/>
</dbReference>
<dbReference type="InterPro" id="IPR024685">
    <property type="entry name" value="Adenylate_cyclase_1_N"/>
</dbReference>
<feature type="domain" description="Adenylate cyclase class-I N-terminal" evidence="1">
    <location>
        <begin position="8"/>
        <end position="210"/>
    </location>
</feature>
<dbReference type="InterPro" id="IPR000274">
    <property type="entry name" value="Adenylate_cyclase_1"/>
</dbReference>
<evidence type="ECO:0000313" key="3">
    <source>
        <dbReference type="Proteomes" id="UP000198744"/>
    </source>
</evidence>
<organism evidence="2 3">
    <name type="scientific">Syntrophus gentianae</name>
    <dbReference type="NCBI Taxonomy" id="43775"/>
    <lineage>
        <taxon>Bacteria</taxon>
        <taxon>Pseudomonadati</taxon>
        <taxon>Thermodesulfobacteriota</taxon>
        <taxon>Syntrophia</taxon>
        <taxon>Syntrophales</taxon>
        <taxon>Syntrophaceae</taxon>
        <taxon>Syntrophus</taxon>
    </lineage>
</organism>
<reference evidence="2 3" key="1">
    <citation type="submission" date="2016-10" db="EMBL/GenBank/DDBJ databases">
        <authorList>
            <person name="de Groot N.N."/>
        </authorList>
    </citation>
    <scope>NUCLEOTIDE SEQUENCE [LARGE SCALE GENOMIC DNA]</scope>
    <source>
        <strain evidence="2 3">DSM 8423</strain>
    </source>
</reference>
<dbReference type="AlphaFoldDB" id="A0A1H7XMR3"/>
<keyword evidence="3" id="KW-1185">Reference proteome</keyword>
<evidence type="ECO:0000313" key="2">
    <source>
        <dbReference type="EMBL" id="SEM35070.1"/>
    </source>
</evidence>
<dbReference type="PANTHER" id="PTHR38760">
    <property type="entry name" value="ADENYLATE CYCLASE"/>
    <property type="match status" value="1"/>
</dbReference>